<keyword evidence="4" id="KW-1185">Reference proteome</keyword>
<keyword evidence="2" id="KW-0560">Oxidoreductase</keyword>
<evidence type="ECO:0000256" key="2">
    <source>
        <dbReference type="ARBA" id="ARBA00023002"/>
    </source>
</evidence>
<dbReference type="InterPro" id="IPR051122">
    <property type="entry name" value="SDR_DHRS6-like"/>
</dbReference>
<dbReference type="Gene3D" id="3.40.50.720">
    <property type="entry name" value="NAD(P)-binding Rossmann-like Domain"/>
    <property type="match status" value="1"/>
</dbReference>
<dbReference type="EMBL" id="JABMCI010000068">
    <property type="protein sequence ID" value="NUU18733.1"/>
    <property type="molecule type" value="Genomic_DNA"/>
</dbReference>
<dbReference type="AlphaFoldDB" id="A0A7Y6A2U5"/>
<accession>A0A7Y6A2U5</accession>
<comment type="caution">
    <text evidence="3">The sequence shown here is derived from an EMBL/GenBank/DDBJ whole genome shotgun (WGS) entry which is preliminary data.</text>
</comment>
<dbReference type="Proteomes" id="UP000565724">
    <property type="component" value="Unassembled WGS sequence"/>
</dbReference>
<organism evidence="3 4">
    <name type="scientific">Cellulomonas humilata</name>
    <dbReference type="NCBI Taxonomy" id="144055"/>
    <lineage>
        <taxon>Bacteria</taxon>
        <taxon>Bacillati</taxon>
        <taxon>Actinomycetota</taxon>
        <taxon>Actinomycetes</taxon>
        <taxon>Micrococcales</taxon>
        <taxon>Cellulomonadaceae</taxon>
        <taxon>Cellulomonas</taxon>
    </lineage>
</organism>
<evidence type="ECO:0000313" key="3">
    <source>
        <dbReference type="EMBL" id="NUU18733.1"/>
    </source>
</evidence>
<dbReference type="InterPro" id="IPR036291">
    <property type="entry name" value="NAD(P)-bd_dom_sf"/>
</dbReference>
<dbReference type="InterPro" id="IPR002347">
    <property type="entry name" value="SDR_fam"/>
</dbReference>
<sequence length="249" mass="25130">MPVMTRTVVVSGGGSGIGRAVAITLAEGASHVTVVGRRTGPLEALAEAHPGTIDLVTADVSTPDGARRVADHLASSGHGCAGVVAAAGGLSPRHAPGDGLAEVEAGWQAAFRSNVLTAVLLVEALTPALRDASGRVVLLSSVAALRGSGAGPYGAMKSALHAWMFDLARDLGHHGGTANAVAPGFVPDTEFWAGRLDDDVIRRKSLETLVGRPGTTHEVASLIAWLLGPDGGWVTGQILSPNGGSVLGR</sequence>
<dbReference type="GO" id="GO:0016491">
    <property type="term" value="F:oxidoreductase activity"/>
    <property type="evidence" value="ECO:0007669"/>
    <property type="project" value="UniProtKB-KW"/>
</dbReference>
<name>A0A7Y6A2U5_9CELL</name>
<dbReference type="SUPFAM" id="SSF51735">
    <property type="entry name" value="NAD(P)-binding Rossmann-fold domains"/>
    <property type="match status" value="1"/>
</dbReference>
<evidence type="ECO:0000256" key="1">
    <source>
        <dbReference type="ARBA" id="ARBA00006484"/>
    </source>
</evidence>
<dbReference type="PANTHER" id="PTHR43477">
    <property type="entry name" value="DIHYDROANTICAPSIN 7-DEHYDROGENASE"/>
    <property type="match status" value="1"/>
</dbReference>
<protein>
    <submittedName>
        <fullName evidence="3">SDR family oxidoreductase</fullName>
    </submittedName>
</protein>
<reference evidence="3 4" key="1">
    <citation type="submission" date="2020-05" db="EMBL/GenBank/DDBJ databases">
        <title>Genome Sequencing of Type Strains.</title>
        <authorList>
            <person name="Lemaire J.F."/>
            <person name="Inderbitzin P."/>
            <person name="Gregorio O.A."/>
            <person name="Collins S.B."/>
            <person name="Wespe N."/>
            <person name="Knight-Connoni V."/>
        </authorList>
    </citation>
    <scope>NUCLEOTIDE SEQUENCE [LARGE SCALE GENOMIC DNA]</scope>
    <source>
        <strain evidence="3 4">ATCC 25174</strain>
    </source>
</reference>
<dbReference type="CDD" id="cd05233">
    <property type="entry name" value="SDR_c"/>
    <property type="match status" value="1"/>
</dbReference>
<comment type="similarity">
    <text evidence="1">Belongs to the short-chain dehydrogenases/reductases (SDR) family.</text>
</comment>
<dbReference type="PRINTS" id="PR00081">
    <property type="entry name" value="GDHRDH"/>
</dbReference>
<dbReference type="PANTHER" id="PTHR43477:SF1">
    <property type="entry name" value="DIHYDROANTICAPSIN 7-DEHYDROGENASE"/>
    <property type="match status" value="1"/>
</dbReference>
<gene>
    <name evidence="3" type="ORF">HP550_15880</name>
</gene>
<dbReference type="Pfam" id="PF13561">
    <property type="entry name" value="adh_short_C2"/>
    <property type="match status" value="1"/>
</dbReference>
<proteinExistence type="inferred from homology"/>
<evidence type="ECO:0000313" key="4">
    <source>
        <dbReference type="Proteomes" id="UP000565724"/>
    </source>
</evidence>